<dbReference type="EMBL" id="BK032592">
    <property type="protein sequence ID" value="DAF50093.1"/>
    <property type="molecule type" value="Genomic_DNA"/>
</dbReference>
<reference evidence="1" key="1">
    <citation type="journal article" date="2021" name="Proc. Natl. Acad. Sci. U.S.A.">
        <title>A Catalog of Tens of Thousands of Viruses from Human Metagenomes Reveals Hidden Associations with Chronic Diseases.</title>
        <authorList>
            <person name="Tisza M.J."/>
            <person name="Buck C.B."/>
        </authorList>
    </citation>
    <scope>NUCLEOTIDE SEQUENCE</scope>
    <source>
        <strain evidence="1">CtzyE57</strain>
    </source>
</reference>
<evidence type="ECO:0000313" key="1">
    <source>
        <dbReference type="EMBL" id="DAF50093.1"/>
    </source>
</evidence>
<protein>
    <submittedName>
        <fullName evidence="1">Transcriptional repressor</fullName>
    </submittedName>
</protein>
<proteinExistence type="predicted"/>
<organism evidence="1">
    <name type="scientific">Siphoviridae sp. ctzyE57</name>
    <dbReference type="NCBI Taxonomy" id="2827982"/>
    <lineage>
        <taxon>Viruses</taxon>
        <taxon>Duplodnaviria</taxon>
        <taxon>Heunggongvirae</taxon>
        <taxon>Uroviricota</taxon>
        <taxon>Caudoviricetes</taxon>
    </lineage>
</organism>
<sequence length="93" mass="10376">MAKKAFDTDRLYGNFMSVKGRDEQEEPARKSNAKRRVCFAVPADVYADAQKIAQVRLASMSEIVSRLLTEYVAGNQDALTTYDSLAAARQEKV</sequence>
<name>A0A8S5SGI2_9CAUD</name>
<accession>A0A8S5SGI2</accession>